<accession>A0AAD4W3Z9</accession>
<dbReference type="EMBL" id="JAJFAZ020000004">
    <property type="protein sequence ID" value="KAI5335908.1"/>
    <property type="molecule type" value="Genomic_DNA"/>
</dbReference>
<dbReference type="AlphaFoldDB" id="A0AAD4W3Z9"/>
<gene>
    <name evidence="1" type="ORF">L3X38_026042</name>
</gene>
<evidence type="ECO:0000313" key="2">
    <source>
        <dbReference type="Proteomes" id="UP001054821"/>
    </source>
</evidence>
<protein>
    <submittedName>
        <fullName evidence="1">Uncharacterized protein</fullName>
    </submittedName>
</protein>
<reference evidence="1 2" key="1">
    <citation type="journal article" date="2022" name="G3 (Bethesda)">
        <title>Whole-genome sequence and methylome profiling of the almond [Prunus dulcis (Mill.) D.A. Webb] cultivar 'Nonpareil'.</title>
        <authorList>
            <person name="D'Amico-Willman K.M."/>
            <person name="Ouma W.Z."/>
            <person name="Meulia T."/>
            <person name="Sideli G.M."/>
            <person name="Gradziel T.M."/>
            <person name="Fresnedo-Ramirez J."/>
        </authorList>
    </citation>
    <scope>NUCLEOTIDE SEQUENCE [LARGE SCALE GENOMIC DNA]</scope>
    <source>
        <strain evidence="1">Clone GOH B32 T37-40</strain>
    </source>
</reference>
<proteinExistence type="predicted"/>
<sequence>MSSVAVGTALHLPAAQPPALSFQSTSDTTVDTSPQLPAMLPLTPPFLTSDTTVGTSPQLPASLRLDTCLLSSCRLSFLGLVIDYLGAWFCFLGDHRLHGFLACVVLSCFDCSLVF</sequence>
<keyword evidence="2" id="KW-1185">Reference proteome</keyword>
<evidence type="ECO:0000313" key="1">
    <source>
        <dbReference type="EMBL" id="KAI5335908.1"/>
    </source>
</evidence>
<organism evidence="1 2">
    <name type="scientific">Prunus dulcis</name>
    <name type="common">Almond</name>
    <name type="synonym">Amygdalus dulcis</name>
    <dbReference type="NCBI Taxonomy" id="3755"/>
    <lineage>
        <taxon>Eukaryota</taxon>
        <taxon>Viridiplantae</taxon>
        <taxon>Streptophyta</taxon>
        <taxon>Embryophyta</taxon>
        <taxon>Tracheophyta</taxon>
        <taxon>Spermatophyta</taxon>
        <taxon>Magnoliopsida</taxon>
        <taxon>eudicotyledons</taxon>
        <taxon>Gunneridae</taxon>
        <taxon>Pentapetalae</taxon>
        <taxon>rosids</taxon>
        <taxon>fabids</taxon>
        <taxon>Rosales</taxon>
        <taxon>Rosaceae</taxon>
        <taxon>Amygdaloideae</taxon>
        <taxon>Amygdaleae</taxon>
        <taxon>Prunus</taxon>
    </lineage>
</organism>
<dbReference type="Proteomes" id="UP001054821">
    <property type="component" value="Chromosome 4"/>
</dbReference>
<name>A0AAD4W3Z9_PRUDU</name>
<comment type="caution">
    <text evidence="1">The sequence shown here is derived from an EMBL/GenBank/DDBJ whole genome shotgun (WGS) entry which is preliminary data.</text>
</comment>